<evidence type="ECO:0000256" key="6">
    <source>
        <dbReference type="RuleBase" id="RU003376"/>
    </source>
</evidence>
<sequence>MSEAGPLPRPEPQYATTDQQAEAATFGMWVFLATEILFFGGLLLAYTWLRASHPAGVAEAGRHTKIVIGSVNTLVLLTSSLTMALAVHAAEQGRRKALTRLLAVTALLGLLFLGLKGYEYHGEWTEHLVPGLNFHEDGPHARTIELFYFLYFLLTGIHGIHVTIGIGLIVWLALRARRGSFSSGYYTPVEVTGLYWHFVDVVWIFLYPLIYLVGRSGP</sequence>
<dbReference type="EMBL" id="JAENHM010000018">
    <property type="protein sequence ID" value="MBK1836817.1"/>
    <property type="molecule type" value="Genomic_DNA"/>
</dbReference>
<feature type="transmembrane region" description="Helical" evidence="7">
    <location>
        <begin position="26"/>
        <end position="46"/>
    </location>
</feature>
<dbReference type="Gene3D" id="1.20.120.80">
    <property type="entry name" value="Cytochrome c oxidase, subunit III, four-helix bundle"/>
    <property type="match status" value="1"/>
</dbReference>
<dbReference type="InterPro" id="IPR024791">
    <property type="entry name" value="Cyt_c/ubiquinol_Oxase_su3"/>
</dbReference>
<feature type="transmembrane region" description="Helical" evidence="7">
    <location>
        <begin position="148"/>
        <end position="174"/>
    </location>
</feature>
<evidence type="ECO:0000256" key="2">
    <source>
        <dbReference type="ARBA" id="ARBA00010581"/>
    </source>
</evidence>
<evidence type="ECO:0000313" key="10">
    <source>
        <dbReference type="Proteomes" id="UP000652760"/>
    </source>
</evidence>
<feature type="domain" description="Heme-copper oxidase subunit III family profile" evidence="8">
    <location>
        <begin position="1"/>
        <end position="215"/>
    </location>
</feature>
<dbReference type="InterPro" id="IPR000298">
    <property type="entry name" value="Cyt_c_oxidase-like_su3"/>
</dbReference>
<feature type="transmembrane region" description="Helical" evidence="7">
    <location>
        <begin position="97"/>
        <end position="115"/>
    </location>
</feature>
<feature type="transmembrane region" description="Helical" evidence="7">
    <location>
        <begin position="66"/>
        <end position="90"/>
    </location>
</feature>
<dbReference type="InterPro" id="IPR013833">
    <property type="entry name" value="Cyt_c_oxidase_su3_a-hlx"/>
</dbReference>
<dbReference type="PANTHER" id="PTHR11403:SF6">
    <property type="entry name" value="NITRIC OXIDE REDUCTASE SUBUNIT E"/>
    <property type="match status" value="1"/>
</dbReference>
<name>A0ABS1F087_9PROT</name>
<evidence type="ECO:0000256" key="4">
    <source>
        <dbReference type="ARBA" id="ARBA00022989"/>
    </source>
</evidence>
<keyword evidence="4 7" id="KW-1133">Transmembrane helix</keyword>
<feature type="transmembrane region" description="Helical" evidence="7">
    <location>
        <begin position="194"/>
        <end position="214"/>
    </location>
</feature>
<evidence type="ECO:0000256" key="7">
    <source>
        <dbReference type="SAM" id="Phobius"/>
    </source>
</evidence>
<protein>
    <submittedName>
        <fullName evidence="9">Cytochrome c oxidase subunit 3 family protein</fullName>
    </submittedName>
</protein>
<keyword evidence="5 7" id="KW-0472">Membrane</keyword>
<dbReference type="Proteomes" id="UP000652760">
    <property type="component" value="Unassembled WGS sequence"/>
</dbReference>
<dbReference type="CDD" id="cd02862">
    <property type="entry name" value="NorE_like"/>
    <property type="match status" value="1"/>
</dbReference>
<dbReference type="SUPFAM" id="SSF81452">
    <property type="entry name" value="Cytochrome c oxidase subunit III-like"/>
    <property type="match status" value="1"/>
</dbReference>
<evidence type="ECO:0000313" key="9">
    <source>
        <dbReference type="EMBL" id="MBK1836817.1"/>
    </source>
</evidence>
<evidence type="ECO:0000256" key="3">
    <source>
        <dbReference type="ARBA" id="ARBA00022692"/>
    </source>
</evidence>
<evidence type="ECO:0000259" key="8">
    <source>
        <dbReference type="PROSITE" id="PS50253"/>
    </source>
</evidence>
<dbReference type="Pfam" id="PF00510">
    <property type="entry name" value="COX3"/>
    <property type="match status" value="1"/>
</dbReference>
<keyword evidence="10" id="KW-1185">Reference proteome</keyword>
<dbReference type="RefSeq" id="WP_200191001.1">
    <property type="nucleotide sequence ID" value="NZ_JAENHM010000018.1"/>
</dbReference>
<dbReference type="PROSITE" id="PS50253">
    <property type="entry name" value="COX3"/>
    <property type="match status" value="1"/>
</dbReference>
<keyword evidence="3 6" id="KW-0812">Transmembrane</keyword>
<comment type="caution">
    <text evidence="9">The sequence shown here is derived from an EMBL/GenBank/DDBJ whole genome shotgun (WGS) entry which is preliminary data.</text>
</comment>
<dbReference type="InterPro" id="IPR035973">
    <property type="entry name" value="Cyt_c_oxidase_su3-like_sf"/>
</dbReference>
<dbReference type="PANTHER" id="PTHR11403">
    <property type="entry name" value="CYTOCHROME C OXIDASE SUBUNIT III"/>
    <property type="match status" value="1"/>
</dbReference>
<evidence type="ECO:0000256" key="5">
    <source>
        <dbReference type="ARBA" id="ARBA00023136"/>
    </source>
</evidence>
<proteinExistence type="inferred from homology"/>
<accession>A0ABS1F087</accession>
<gene>
    <name evidence="9" type="ORF">JHL17_05270</name>
</gene>
<evidence type="ECO:0000256" key="1">
    <source>
        <dbReference type="ARBA" id="ARBA00004141"/>
    </source>
</evidence>
<reference evidence="10" key="1">
    <citation type="submission" date="2021-01" db="EMBL/GenBank/DDBJ databases">
        <title>Genome public.</title>
        <authorList>
            <person name="Liu C."/>
            <person name="Sun Q."/>
        </authorList>
    </citation>
    <scope>NUCLEOTIDE SEQUENCE [LARGE SCALE GENOMIC DNA]</scope>
    <source>
        <strain evidence="10">YIM B02556</strain>
    </source>
</reference>
<comment type="subcellular location">
    <subcellularLocation>
        <location evidence="6">Cell membrane</location>
        <topology evidence="6">Multi-pass membrane protein</topology>
    </subcellularLocation>
    <subcellularLocation>
        <location evidence="1">Membrane</location>
        <topology evidence="1">Multi-pass membrane protein</topology>
    </subcellularLocation>
</comment>
<organism evidence="9 10">
    <name type="scientific">Azospirillum endophyticum</name>
    <dbReference type="NCBI Taxonomy" id="2800326"/>
    <lineage>
        <taxon>Bacteria</taxon>
        <taxon>Pseudomonadati</taxon>
        <taxon>Pseudomonadota</taxon>
        <taxon>Alphaproteobacteria</taxon>
        <taxon>Rhodospirillales</taxon>
        <taxon>Azospirillaceae</taxon>
        <taxon>Azospirillum</taxon>
    </lineage>
</organism>
<comment type="similarity">
    <text evidence="2 6">Belongs to the cytochrome c oxidase subunit 3 family.</text>
</comment>